<keyword evidence="7 10" id="KW-0407">Ion channel</keyword>
<keyword evidence="2" id="KW-0813">Transport</keyword>
<evidence type="ECO:0000256" key="2">
    <source>
        <dbReference type="ARBA" id="ARBA00022448"/>
    </source>
</evidence>
<accession>A0A9N8ESD1</accession>
<keyword evidence="5" id="KW-0406">Ion transport</keyword>
<proteinExistence type="predicted"/>
<reference evidence="10" key="1">
    <citation type="submission" date="2020-06" db="EMBL/GenBank/DDBJ databases">
        <authorList>
            <consortium name="Plant Systems Biology data submission"/>
        </authorList>
    </citation>
    <scope>NUCLEOTIDE SEQUENCE</scope>
    <source>
        <strain evidence="10">D6</strain>
    </source>
</reference>
<feature type="transmembrane region" description="Helical" evidence="8">
    <location>
        <begin position="193"/>
        <end position="213"/>
    </location>
</feature>
<dbReference type="GO" id="GO:0015271">
    <property type="term" value="F:outward rectifier potassium channel activity"/>
    <property type="evidence" value="ECO:0007669"/>
    <property type="project" value="TreeGrafter"/>
</dbReference>
<comment type="caution">
    <text evidence="10">The sequence shown here is derived from an EMBL/GenBank/DDBJ whole genome shotgun (WGS) entry which is preliminary data.</text>
</comment>
<comment type="subcellular location">
    <subcellularLocation>
        <location evidence="1">Membrane</location>
        <topology evidence="1">Multi-pass membrane protein</topology>
    </subcellularLocation>
</comment>
<dbReference type="Gene3D" id="1.10.287.70">
    <property type="match status" value="2"/>
</dbReference>
<organism evidence="10 11">
    <name type="scientific">Seminavis robusta</name>
    <dbReference type="NCBI Taxonomy" id="568900"/>
    <lineage>
        <taxon>Eukaryota</taxon>
        <taxon>Sar</taxon>
        <taxon>Stramenopiles</taxon>
        <taxon>Ochrophyta</taxon>
        <taxon>Bacillariophyta</taxon>
        <taxon>Bacillariophyceae</taxon>
        <taxon>Bacillariophycidae</taxon>
        <taxon>Naviculales</taxon>
        <taxon>Naviculaceae</taxon>
        <taxon>Seminavis</taxon>
    </lineage>
</organism>
<name>A0A9N8ESD1_9STRA</name>
<feature type="domain" description="Potassium channel" evidence="9">
    <location>
        <begin position="303"/>
        <end position="367"/>
    </location>
</feature>
<sequence length="470" mass="53788">MSTEVDNLLTTPPTTVSYSHRLKSHEEGESAVERLAAKIEHRRGNRLGMTYDARLQLETMCHEIALRNNCDNPKDVRKEDLLLLRKLFDSQVIGQQQRNPLLRWRETWLGIKTTEKYLLEAVDRALHHVEETQDCLHFTEWIALYSKEVHKWPWMRNESANAFLVVVAFFILTPILFCQVMRDRNICGDPSSGISWLNGCYMASVTLSTVGYGDVTVGKDNVYIGTAYMIVSVCVSITAFSAAAGDAFSPLRHFYKTYLRFDEEDVAEGAPLSKKLWRIRLFRCGEIFAHFVLLNMVGVIASRFFHGNWSSIEEGSQWTWGESIYWSIQSTTTIGYGDIIMSPNMKLFQIFYLCLGTWFVGDTLGKLQTLKTDMESLCRQFAWEKREVSKEMIQSDQGRTEDPKLDQYEFVVASLLNLGKIDLKHDIKPIMEKYRSLAKSSGTQGYIDLDSNRWISTGIKVQADKVIGPS</sequence>
<protein>
    <submittedName>
        <fullName evidence="10">Potassium channel subfamily K member</fullName>
    </submittedName>
</protein>
<evidence type="ECO:0000256" key="3">
    <source>
        <dbReference type="ARBA" id="ARBA00022692"/>
    </source>
</evidence>
<gene>
    <name evidence="10" type="ORF">SEMRO_1558_G282390.1</name>
</gene>
<keyword evidence="11" id="KW-1185">Reference proteome</keyword>
<dbReference type="InterPro" id="IPR013099">
    <property type="entry name" value="K_chnl_dom"/>
</dbReference>
<dbReference type="GO" id="GO:0005886">
    <property type="term" value="C:plasma membrane"/>
    <property type="evidence" value="ECO:0007669"/>
    <property type="project" value="TreeGrafter"/>
</dbReference>
<evidence type="ECO:0000256" key="7">
    <source>
        <dbReference type="ARBA" id="ARBA00023303"/>
    </source>
</evidence>
<dbReference type="PANTHER" id="PTHR11003:SF291">
    <property type="entry name" value="IP11374P"/>
    <property type="match status" value="1"/>
</dbReference>
<dbReference type="GO" id="GO:0030322">
    <property type="term" value="P:stabilization of membrane potential"/>
    <property type="evidence" value="ECO:0007669"/>
    <property type="project" value="TreeGrafter"/>
</dbReference>
<dbReference type="PANTHER" id="PTHR11003">
    <property type="entry name" value="POTASSIUM CHANNEL, SUBFAMILY K"/>
    <property type="match status" value="1"/>
</dbReference>
<evidence type="ECO:0000256" key="4">
    <source>
        <dbReference type="ARBA" id="ARBA00022989"/>
    </source>
</evidence>
<dbReference type="Pfam" id="PF07885">
    <property type="entry name" value="Ion_trans_2"/>
    <property type="match status" value="2"/>
</dbReference>
<feature type="transmembrane region" description="Helical" evidence="8">
    <location>
        <begin position="225"/>
        <end position="248"/>
    </location>
</feature>
<feature type="domain" description="Potassium channel" evidence="9">
    <location>
        <begin position="175"/>
        <end position="242"/>
    </location>
</feature>
<dbReference type="OrthoDB" id="45986at2759"/>
<evidence type="ECO:0000256" key="5">
    <source>
        <dbReference type="ARBA" id="ARBA00023065"/>
    </source>
</evidence>
<evidence type="ECO:0000256" key="6">
    <source>
        <dbReference type="ARBA" id="ARBA00023136"/>
    </source>
</evidence>
<dbReference type="GO" id="GO:0022841">
    <property type="term" value="F:potassium ion leak channel activity"/>
    <property type="evidence" value="ECO:0007669"/>
    <property type="project" value="TreeGrafter"/>
</dbReference>
<dbReference type="SUPFAM" id="SSF81324">
    <property type="entry name" value="Voltage-gated potassium channels"/>
    <property type="match status" value="2"/>
</dbReference>
<keyword evidence="4 8" id="KW-1133">Transmembrane helix</keyword>
<feature type="transmembrane region" description="Helical" evidence="8">
    <location>
        <begin position="162"/>
        <end position="181"/>
    </location>
</feature>
<evidence type="ECO:0000256" key="8">
    <source>
        <dbReference type="SAM" id="Phobius"/>
    </source>
</evidence>
<dbReference type="AlphaFoldDB" id="A0A9N8ESD1"/>
<evidence type="ECO:0000313" key="10">
    <source>
        <dbReference type="EMBL" id="CAB9524611.1"/>
    </source>
</evidence>
<keyword evidence="3 8" id="KW-0812">Transmembrane</keyword>
<keyword evidence="6 8" id="KW-0472">Membrane</keyword>
<dbReference type="EMBL" id="CAICTM010001556">
    <property type="protein sequence ID" value="CAB9524611.1"/>
    <property type="molecule type" value="Genomic_DNA"/>
</dbReference>
<dbReference type="Proteomes" id="UP001153069">
    <property type="component" value="Unassembled WGS sequence"/>
</dbReference>
<dbReference type="InterPro" id="IPR003280">
    <property type="entry name" value="2pore_dom_K_chnl"/>
</dbReference>
<evidence type="ECO:0000259" key="9">
    <source>
        <dbReference type="Pfam" id="PF07885"/>
    </source>
</evidence>
<evidence type="ECO:0000313" key="11">
    <source>
        <dbReference type="Proteomes" id="UP001153069"/>
    </source>
</evidence>
<evidence type="ECO:0000256" key="1">
    <source>
        <dbReference type="ARBA" id="ARBA00004141"/>
    </source>
</evidence>